<gene>
    <name evidence="1" type="ORF">ZOSMA_2G01640</name>
</gene>
<dbReference type="OrthoDB" id="191334at2759"/>
<accession>A0A0K9PAQ7</accession>
<organism evidence="1 2">
    <name type="scientific">Zostera marina</name>
    <name type="common">Eelgrass</name>
    <dbReference type="NCBI Taxonomy" id="29655"/>
    <lineage>
        <taxon>Eukaryota</taxon>
        <taxon>Viridiplantae</taxon>
        <taxon>Streptophyta</taxon>
        <taxon>Embryophyta</taxon>
        <taxon>Tracheophyta</taxon>
        <taxon>Spermatophyta</taxon>
        <taxon>Magnoliopsida</taxon>
        <taxon>Liliopsida</taxon>
        <taxon>Zosteraceae</taxon>
        <taxon>Zostera</taxon>
    </lineage>
</organism>
<proteinExistence type="predicted"/>
<sequence>APSMDDISDYLRDLLNETGIVKNDVNNEEIHSMLRLPPITIVCSFFIHLMNC</sequence>
<protein>
    <submittedName>
        <fullName evidence="1">Uncharacterized protein</fullName>
    </submittedName>
</protein>
<dbReference type="Proteomes" id="UP000036987">
    <property type="component" value="Unassembled WGS sequence"/>
</dbReference>
<name>A0A0K9PAQ7_ZOSMR</name>
<evidence type="ECO:0000313" key="2">
    <source>
        <dbReference type="Proteomes" id="UP000036987"/>
    </source>
</evidence>
<comment type="caution">
    <text evidence="1">The sequence shown here is derived from an EMBL/GenBank/DDBJ whole genome shotgun (WGS) entry which is preliminary data.</text>
</comment>
<dbReference type="EMBL" id="LFYR01000981">
    <property type="protein sequence ID" value="KMZ66153.1"/>
    <property type="molecule type" value="Genomic_DNA"/>
</dbReference>
<reference evidence="2" key="1">
    <citation type="journal article" date="2016" name="Nature">
        <title>The genome of the seagrass Zostera marina reveals angiosperm adaptation to the sea.</title>
        <authorList>
            <person name="Olsen J.L."/>
            <person name="Rouze P."/>
            <person name="Verhelst B."/>
            <person name="Lin Y.-C."/>
            <person name="Bayer T."/>
            <person name="Collen J."/>
            <person name="Dattolo E."/>
            <person name="De Paoli E."/>
            <person name="Dittami S."/>
            <person name="Maumus F."/>
            <person name="Michel G."/>
            <person name="Kersting A."/>
            <person name="Lauritano C."/>
            <person name="Lohaus R."/>
            <person name="Toepel M."/>
            <person name="Tonon T."/>
            <person name="Vanneste K."/>
            <person name="Amirebrahimi M."/>
            <person name="Brakel J."/>
            <person name="Bostroem C."/>
            <person name="Chovatia M."/>
            <person name="Grimwood J."/>
            <person name="Jenkins J.W."/>
            <person name="Jueterbock A."/>
            <person name="Mraz A."/>
            <person name="Stam W.T."/>
            <person name="Tice H."/>
            <person name="Bornberg-Bauer E."/>
            <person name="Green P.J."/>
            <person name="Pearson G.A."/>
            <person name="Procaccini G."/>
            <person name="Duarte C.M."/>
            <person name="Schmutz J."/>
            <person name="Reusch T.B.H."/>
            <person name="Van de Peer Y."/>
        </authorList>
    </citation>
    <scope>NUCLEOTIDE SEQUENCE [LARGE SCALE GENOMIC DNA]</scope>
    <source>
        <strain evidence="2">cv. Finnish</strain>
    </source>
</reference>
<dbReference type="AlphaFoldDB" id="A0A0K9PAQ7"/>
<feature type="non-terminal residue" evidence="1">
    <location>
        <position position="1"/>
    </location>
</feature>
<keyword evidence="2" id="KW-1185">Reference proteome</keyword>
<evidence type="ECO:0000313" key="1">
    <source>
        <dbReference type="EMBL" id="KMZ66153.1"/>
    </source>
</evidence>